<gene>
    <name evidence="2" type="ORF">O9G_005178</name>
</gene>
<comment type="similarity">
    <text evidence="1">Belongs to the TIP41 family.</text>
</comment>
<dbReference type="HOGENOM" id="CLU_039187_2_0_1"/>
<dbReference type="OrthoDB" id="10253878at2759"/>
<accession>A0A075B2M6</accession>
<dbReference type="EMBL" id="KE560853">
    <property type="protein sequence ID" value="EPZ35211.1"/>
    <property type="molecule type" value="Genomic_DNA"/>
</dbReference>
<evidence type="ECO:0000256" key="1">
    <source>
        <dbReference type="ARBA" id="ARBA00006658"/>
    </source>
</evidence>
<dbReference type="AlphaFoldDB" id="A0A075B2M6"/>
<dbReference type="Proteomes" id="UP000030755">
    <property type="component" value="Unassembled WGS sequence"/>
</dbReference>
<dbReference type="PANTHER" id="PTHR21021">
    <property type="entry name" value="GAF/PUTATIVE CYTOSKELETAL PROTEIN"/>
    <property type="match status" value="1"/>
</dbReference>
<dbReference type="InterPro" id="IPR007303">
    <property type="entry name" value="TIP41-like"/>
</dbReference>
<proteinExistence type="inferred from homology"/>
<dbReference type="PANTHER" id="PTHR21021:SF16">
    <property type="entry name" value="TIP41-LIKE PROTEIN"/>
    <property type="match status" value="1"/>
</dbReference>
<dbReference type="Pfam" id="PF04176">
    <property type="entry name" value="TIP41"/>
    <property type="match status" value="1"/>
</dbReference>
<evidence type="ECO:0000313" key="2">
    <source>
        <dbReference type="EMBL" id="EPZ35211.1"/>
    </source>
</evidence>
<dbReference type="GO" id="GO:0031929">
    <property type="term" value="P:TOR signaling"/>
    <property type="evidence" value="ECO:0007669"/>
    <property type="project" value="TreeGrafter"/>
</dbReference>
<organism evidence="2 3">
    <name type="scientific">Rozella allomycis (strain CSF55)</name>
    <dbReference type="NCBI Taxonomy" id="988480"/>
    <lineage>
        <taxon>Eukaryota</taxon>
        <taxon>Fungi</taxon>
        <taxon>Fungi incertae sedis</taxon>
        <taxon>Cryptomycota</taxon>
        <taxon>Cryptomycota incertae sedis</taxon>
        <taxon>Rozella</taxon>
    </lineage>
</organism>
<name>A0A075B2M6_ROZAC</name>
<protein>
    <submittedName>
        <fullName evidence="2">TIP41-like protein domain-containing protein</fullName>
    </submittedName>
</protein>
<dbReference type="GO" id="GO:0005829">
    <property type="term" value="C:cytosol"/>
    <property type="evidence" value="ECO:0007669"/>
    <property type="project" value="TreeGrafter"/>
</dbReference>
<evidence type="ECO:0000313" key="3">
    <source>
        <dbReference type="Proteomes" id="UP000030755"/>
    </source>
</evidence>
<dbReference type="STRING" id="988480.A0A075B2M6"/>
<keyword evidence="3" id="KW-1185">Reference proteome</keyword>
<dbReference type="OMA" id="QPFDWTY"/>
<dbReference type="InterPro" id="IPR051330">
    <property type="entry name" value="Phosphatase_reg/MetRdx"/>
</dbReference>
<sequence length="261" mass="30515">MIVSTSEYIKTPDLMPEIKKYKSGHGWDFTTTKNRISNAKEISDLKNTLSIENIPDMIFGDNKLEIFYDGQMVFEFSTVHAMKHISHKDPGIEVSHSKHWKKRSVGSFTEDLTKVKPYDWTYTTNFTGFVSDLFKFTLTDSEINLRKLKEPEPILFYDELVFYEDELADNGISSCSLKIRVMPSGYFLLQRFYLRVDNVVIRVYDTRVHCLFATRTILRECIQKESSYSELGNLPREVLLDSNLISNHLKTKNIKKERMTY</sequence>
<reference evidence="2 3" key="1">
    <citation type="journal article" date="2013" name="Curr. Biol.">
        <title>Shared signatures of parasitism and phylogenomics unite Cryptomycota and microsporidia.</title>
        <authorList>
            <person name="James T.Y."/>
            <person name="Pelin A."/>
            <person name="Bonen L."/>
            <person name="Ahrendt S."/>
            <person name="Sain D."/>
            <person name="Corradi N."/>
            <person name="Stajich J.E."/>
        </authorList>
    </citation>
    <scope>NUCLEOTIDE SEQUENCE [LARGE SCALE GENOMIC DNA]</scope>
    <source>
        <strain evidence="2 3">CSF55</strain>
    </source>
</reference>